<name>A0A914X9M6_9BILA</name>
<proteinExistence type="predicted"/>
<reference evidence="2" key="1">
    <citation type="submission" date="2022-11" db="UniProtKB">
        <authorList>
            <consortium name="WormBaseParasite"/>
        </authorList>
    </citation>
    <scope>IDENTIFICATION</scope>
</reference>
<sequence length="107" mass="12089">MLGEEELDHAEAATTIEDLVLLDRQNGSKWLLTFGSLNAALNPNKLFAFPLIPAAKIDRRVFAIPPVDRNKKLSRHEWAPRSVVCDRKLSRSFRRSDAVHVTSDHIS</sequence>
<dbReference type="AlphaFoldDB" id="A0A914X9M6"/>
<keyword evidence="1" id="KW-1185">Reference proteome</keyword>
<evidence type="ECO:0000313" key="2">
    <source>
        <dbReference type="WBParaSite" id="PSAMB.scaffold73size86561.g1527.t1"/>
    </source>
</evidence>
<accession>A0A914X9M6</accession>
<dbReference type="WBParaSite" id="PSAMB.scaffold73size86561.g1527.t1">
    <property type="protein sequence ID" value="PSAMB.scaffold73size86561.g1527.t1"/>
    <property type="gene ID" value="PSAMB.scaffold73size86561.g1527"/>
</dbReference>
<protein>
    <submittedName>
        <fullName evidence="2">Uncharacterized protein</fullName>
    </submittedName>
</protein>
<organism evidence="1 2">
    <name type="scientific">Plectus sambesii</name>
    <dbReference type="NCBI Taxonomy" id="2011161"/>
    <lineage>
        <taxon>Eukaryota</taxon>
        <taxon>Metazoa</taxon>
        <taxon>Ecdysozoa</taxon>
        <taxon>Nematoda</taxon>
        <taxon>Chromadorea</taxon>
        <taxon>Plectida</taxon>
        <taxon>Plectina</taxon>
        <taxon>Plectoidea</taxon>
        <taxon>Plectidae</taxon>
        <taxon>Plectus</taxon>
    </lineage>
</organism>
<evidence type="ECO:0000313" key="1">
    <source>
        <dbReference type="Proteomes" id="UP000887566"/>
    </source>
</evidence>
<dbReference type="Proteomes" id="UP000887566">
    <property type="component" value="Unplaced"/>
</dbReference>